<keyword evidence="5" id="KW-0238">DNA-binding</keyword>
<dbReference type="PANTHER" id="PTHR30385:SF1">
    <property type="entry name" value="RNA POLYMERASE SIGMA-H FACTOR"/>
    <property type="match status" value="1"/>
</dbReference>
<gene>
    <name evidence="10" type="primary">sigH</name>
    <name evidence="10" type="ORF">NQ502_14790</name>
</gene>
<comment type="function">
    <text evidence="7">Sigma factors are initiation factors that promote the attachment of RNA polymerase to specific initiation sites and are then released. Sigma-S contributes to the protection against external stress, thus playing a role in cellular fitness and survival.</text>
</comment>
<dbReference type="InterPro" id="IPR016371">
    <property type="entry name" value="RNA_pol_sigma-H_factor"/>
</dbReference>
<dbReference type="InterPro" id="IPR013325">
    <property type="entry name" value="RNA_pol_sigma_r2"/>
</dbReference>
<evidence type="ECO:0000256" key="2">
    <source>
        <dbReference type="ARBA" id="ARBA00021245"/>
    </source>
</evidence>
<evidence type="ECO:0000256" key="7">
    <source>
        <dbReference type="ARBA" id="ARBA00024701"/>
    </source>
</evidence>
<dbReference type="Pfam" id="PF08281">
    <property type="entry name" value="Sigma70_r4_2"/>
    <property type="match status" value="1"/>
</dbReference>
<keyword evidence="6" id="KW-0804">Transcription</keyword>
<evidence type="ECO:0000256" key="4">
    <source>
        <dbReference type="ARBA" id="ARBA00023082"/>
    </source>
</evidence>
<accession>A0ABY5VED4</accession>
<dbReference type="InterPro" id="IPR007627">
    <property type="entry name" value="RNA_pol_sigma70_r2"/>
</dbReference>
<dbReference type="Gene3D" id="1.10.10.10">
    <property type="entry name" value="Winged helix-like DNA-binding domain superfamily/Winged helix DNA-binding domain"/>
    <property type="match status" value="1"/>
</dbReference>
<evidence type="ECO:0000259" key="8">
    <source>
        <dbReference type="PROSITE" id="PS00622"/>
    </source>
</evidence>
<dbReference type="InterPro" id="IPR036388">
    <property type="entry name" value="WH-like_DNA-bd_sf"/>
</dbReference>
<keyword evidence="11" id="KW-1185">Reference proteome</keyword>
<dbReference type="EMBL" id="CP102290">
    <property type="protein sequence ID" value="UWP58631.1"/>
    <property type="molecule type" value="Genomic_DNA"/>
</dbReference>
<dbReference type="NCBIfam" id="TIGR02937">
    <property type="entry name" value="sigma70-ECF"/>
    <property type="match status" value="1"/>
</dbReference>
<dbReference type="NCBIfam" id="NF006148">
    <property type="entry name" value="PRK08295.1-5"/>
    <property type="match status" value="1"/>
</dbReference>
<proteinExistence type="inferred from homology"/>
<evidence type="ECO:0000256" key="1">
    <source>
        <dbReference type="ARBA" id="ARBA00007788"/>
    </source>
</evidence>
<dbReference type="InterPro" id="IPR000792">
    <property type="entry name" value="Tscrpt_reg_LuxR_C"/>
</dbReference>
<dbReference type="PROSITE" id="PS00715">
    <property type="entry name" value="SIGMA70_1"/>
    <property type="match status" value="1"/>
</dbReference>
<reference evidence="10" key="1">
    <citation type="journal article" date="2022" name="Cell">
        <title>Design, construction, and in vivo augmentation of a complex gut microbiome.</title>
        <authorList>
            <person name="Cheng A.G."/>
            <person name="Ho P.Y."/>
            <person name="Aranda-Diaz A."/>
            <person name="Jain S."/>
            <person name="Yu F.B."/>
            <person name="Meng X."/>
            <person name="Wang M."/>
            <person name="Iakiviak M."/>
            <person name="Nagashima K."/>
            <person name="Zhao A."/>
            <person name="Murugkar P."/>
            <person name="Patil A."/>
            <person name="Atabakhsh K."/>
            <person name="Weakley A."/>
            <person name="Yan J."/>
            <person name="Brumbaugh A.R."/>
            <person name="Higginbottom S."/>
            <person name="Dimas A."/>
            <person name="Shiver A.L."/>
            <person name="Deutschbauer A."/>
            <person name="Neff N."/>
            <person name="Sonnenburg J.L."/>
            <person name="Huang K.C."/>
            <person name="Fischbach M.A."/>
        </authorList>
    </citation>
    <scope>NUCLEOTIDE SEQUENCE</scope>
    <source>
        <strain evidence="10">DSM 19829</strain>
    </source>
</reference>
<dbReference type="PIRSF" id="PIRSF002939">
    <property type="entry name" value="RNA_polymerase_sigma-H_factor"/>
    <property type="match status" value="1"/>
</dbReference>
<organism evidence="10 11">
    <name type="scientific">Ruminococcus gauvreauii</name>
    <dbReference type="NCBI Taxonomy" id="438033"/>
    <lineage>
        <taxon>Bacteria</taxon>
        <taxon>Bacillati</taxon>
        <taxon>Bacillota</taxon>
        <taxon>Clostridia</taxon>
        <taxon>Eubacteriales</taxon>
        <taxon>Oscillospiraceae</taxon>
        <taxon>Ruminococcus</taxon>
    </lineage>
</organism>
<evidence type="ECO:0000256" key="6">
    <source>
        <dbReference type="ARBA" id="ARBA00023163"/>
    </source>
</evidence>
<dbReference type="Proteomes" id="UP001060164">
    <property type="component" value="Chromosome"/>
</dbReference>
<keyword evidence="3" id="KW-0805">Transcription regulation</keyword>
<feature type="domain" description="HTH luxR-type" evidence="8">
    <location>
        <begin position="160"/>
        <end position="187"/>
    </location>
</feature>
<evidence type="ECO:0000313" key="11">
    <source>
        <dbReference type="Proteomes" id="UP001060164"/>
    </source>
</evidence>
<evidence type="ECO:0000256" key="5">
    <source>
        <dbReference type="ARBA" id="ARBA00023125"/>
    </source>
</evidence>
<dbReference type="SUPFAM" id="SSF46894">
    <property type="entry name" value="C-terminal effector domain of the bipartite response regulators"/>
    <property type="match status" value="1"/>
</dbReference>
<dbReference type="InterPro" id="IPR014284">
    <property type="entry name" value="RNA_pol_sigma-70_dom"/>
</dbReference>
<evidence type="ECO:0000259" key="9">
    <source>
        <dbReference type="PROSITE" id="PS00715"/>
    </source>
</evidence>
<name>A0ABY5VED4_9FIRM</name>
<dbReference type="PANTHER" id="PTHR30385">
    <property type="entry name" value="SIGMA FACTOR F FLAGELLAR"/>
    <property type="match status" value="1"/>
</dbReference>
<sequence>MKNFDEFTDEELLERINHHDGKVEEYLLNKYKPLVRKKARAMYLAGGDTDDLIQEGMLGLFKAVRDFRPGKAASFSTFAQICIERQLYNAIQSSKRQKHQPLNSYVSLSDEEFASQLIQLSVQNPEAIIIDQESTAGIEKMIQSALSDFENQVLKLYLEGADYVQISEKLDRSVKSIDNALQRIRQKVKACVTGTEKT</sequence>
<protein>
    <recommendedName>
        <fullName evidence="2">RNA polymerase sigma factor SigS</fullName>
    </recommendedName>
</protein>
<keyword evidence="4" id="KW-0731">Sigma factor</keyword>
<dbReference type="InterPro" id="IPR013249">
    <property type="entry name" value="RNA_pol_sigma70_r4_t2"/>
</dbReference>
<dbReference type="SUPFAM" id="SSF88946">
    <property type="entry name" value="Sigma2 domain of RNA polymerase sigma factors"/>
    <property type="match status" value="1"/>
</dbReference>
<comment type="similarity">
    <text evidence="1">Belongs to the sigma-70 factor family.</text>
</comment>
<dbReference type="RefSeq" id="WP_028529383.1">
    <property type="nucleotide sequence ID" value="NZ_CABLBR010000023.1"/>
</dbReference>
<dbReference type="PROSITE" id="PS00622">
    <property type="entry name" value="HTH_LUXR_1"/>
    <property type="match status" value="1"/>
</dbReference>
<dbReference type="Gene3D" id="1.20.120.1810">
    <property type="match status" value="1"/>
</dbReference>
<dbReference type="InterPro" id="IPR016032">
    <property type="entry name" value="Sig_transdc_resp-reg_C-effctor"/>
</dbReference>
<dbReference type="InterPro" id="IPR000943">
    <property type="entry name" value="RNA_pol_sigma70"/>
</dbReference>
<dbReference type="Pfam" id="PF04542">
    <property type="entry name" value="Sigma70_r2"/>
    <property type="match status" value="1"/>
</dbReference>
<evidence type="ECO:0000256" key="3">
    <source>
        <dbReference type="ARBA" id="ARBA00023015"/>
    </source>
</evidence>
<evidence type="ECO:0000313" key="10">
    <source>
        <dbReference type="EMBL" id="UWP58631.1"/>
    </source>
</evidence>
<feature type="domain" description="RNA polymerase sigma-70" evidence="9">
    <location>
        <begin position="51"/>
        <end position="64"/>
    </location>
</feature>